<protein>
    <submittedName>
        <fullName evidence="2 4">Uncharacterized protein</fullName>
    </submittedName>
</protein>
<dbReference type="EMBL" id="UYYF01004984">
    <property type="protein sequence ID" value="VDN07813.1"/>
    <property type="molecule type" value="Genomic_DNA"/>
</dbReference>
<reference evidence="4" key="1">
    <citation type="submission" date="2017-02" db="UniProtKB">
        <authorList>
            <consortium name="WormBaseParasite"/>
        </authorList>
    </citation>
    <scope>IDENTIFICATION</scope>
</reference>
<dbReference type="Proteomes" id="UP000276776">
    <property type="component" value="Unassembled WGS sequence"/>
</dbReference>
<feature type="compositionally biased region" description="Low complexity" evidence="1">
    <location>
        <begin position="83"/>
        <end position="93"/>
    </location>
</feature>
<dbReference type="OrthoDB" id="5873488at2759"/>
<name>A0A0N5DAF2_THECL</name>
<reference evidence="2 3" key="2">
    <citation type="submission" date="2018-11" db="EMBL/GenBank/DDBJ databases">
        <authorList>
            <consortium name="Pathogen Informatics"/>
        </authorList>
    </citation>
    <scope>NUCLEOTIDE SEQUENCE [LARGE SCALE GENOMIC DNA]</scope>
</reference>
<dbReference type="WBParaSite" id="TCLT_0001014701-mRNA-1">
    <property type="protein sequence ID" value="TCLT_0001014701-mRNA-1"/>
    <property type="gene ID" value="TCLT_0001014701"/>
</dbReference>
<proteinExistence type="predicted"/>
<dbReference type="OMA" id="NILRCRR"/>
<evidence type="ECO:0000313" key="4">
    <source>
        <dbReference type="WBParaSite" id="TCLT_0001014701-mRNA-1"/>
    </source>
</evidence>
<gene>
    <name evidence="2" type="ORF">TCLT_LOCUS10136</name>
</gene>
<feature type="region of interest" description="Disordered" evidence="1">
    <location>
        <begin position="78"/>
        <end position="98"/>
    </location>
</feature>
<evidence type="ECO:0000313" key="2">
    <source>
        <dbReference type="EMBL" id="VDN07813.1"/>
    </source>
</evidence>
<evidence type="ECO:0000256" key="1">
    <source>
        <dbReference type="SAM" id="MobiDB-lite"/>
    </source>
</evidence>
<dbReference type="AlphaFoldDB" id="A0A0N5DAF2"/>
<keyword evidence="3" id="KW-1185">Reference proteome</keyword>
<evidence type="ECO:0000313" key="3">
    <source>
        <dbReference type="Proteomes" id="UP000276776"/>
    </source>
</evidence>
<accession>A0A0N5DAF2</accession>
<organism evidence="4">
    <name type="scientific">Thelazia callipaeda</name>
    <name type="common">Oriental eyeworm</name>
    <name type="synonym">Parasitic nematode</name>
    <dbReference type="NCBI Taxonomy" id="103827"/>
    <lineage>
        <taxon>Eukaryota</taxon>
        <taxon>Metazoa</taxon>
        <taxon>Ecdysozoa</taxon>
        <taxon>Nematoda</taxon>
        <taxon>Chromadorea</taxon>
        <taxon>Rhabditida</taxon>
        <taxon>Spirurina</taxon>
        <taxon>Spiruromorpha</taxon>
        <taxon>Thelazioidea</taxon>
        <taxon>Thelaziidae</taxon>
        <taxon>Thelazia</taxon>
    </lineage>
</organism>
<sequence length="168" mass="19046">MKLRDTLINMLGEFIGLHKTPDFKLNLQSSHAIFEAAIAETKKYSMSVDSDIDYTVHRRAYSLDGNYDGGTVNMDPSCRRSSESMSFSSFTPSGRCRQQQLPAHPQKKKRAHIHNSLNAFFKNGNFKNKSENFNNCGRTRRHTRRGSETFCGSIAAYSNNLSTINTRL</sequence>